<accession>B0LU75</accession>
<dbReference type="AlphaFoldDB" id="B0LU75"/>
<feature type="region of interest" description="Disordered" evidence="1">
    <location>
        <begin position="225"/>
        <end position="250"/>
    </location>
</feature>
<evidence type="ECO:0000313" key="2">
    <source>
        <dbReference type="EMBL" id="ABY83556.1"/>
    </source>
</evidence>
<dbReference type="EMBL" id="EU372836">
    <property type="protein sequence ID" value="ABY83556.1"/>
    <property type="molecule type" value="Genomic_DNA"/>
</dbReference>
<dbReference type="RefSeq" id="WP_012268497.1">
    <property type="nucleotide sequence ID" value="NC_010311.1"/>
</dbReference>
<feature type="region of interest" description="Disordered" evidence="1">
    <location>
        <begin position="108"/>
        <end position="134"/>
    </location>
</feature>
<proteinExistence type="predicted"/>
<protein>
    <submittedName>
        <fullName evidence="2">Uncharacterized protein</fullName>
    </submittedName>
</protein>
<organism evidence="2">
    <name type="scientific">Streptomyces sp. HK1</name>
    <dbReference type="NCBI Taxonomy" id="405041"/>
    <lineage>
        <taxon>Bacteria</taxon>
        <taxon>Bacillati</taxon>
        <taxon>Actinomycetota</taxon>
        <taxon>Actinomycetes</taxon>
        <taxon>Kitasatosporales</taxon>
        <taxon>Streptomycetaceae</taxon>
        <taxon>Streptomyces</taxon>
    </lineage>
</organism>
<feature type="compositionally biased region" description="Low complexity" evidence="1">
    <location>
        <begin position="125"/>
        <end position="134"/>
    </location>
</feature>
<evidence type="ECO:0000256" key="1">
    <source>
        <dbReference type="SAM" id="MobiDB-lite"/>
    </source>
</evidence>
<keyword evidence="2" id="KW-0614">Plasmid</keyword>
<geneLocation type="plasmid" evidence="2">
    <name>pSHK1</name>
</geneLocation>
<feature type="region of interest" description="Disordered" evidence="1">
    <location>
        <begin position="1"/>
        <end position="21"/>
    </location>
</feature>
<reference evidence="2" key="1">
    <citation type="journal article" date="2011" name="Acta Biochim. Biophys. Sin.">
        <title>Characterization of the multiple CRISPR loci on Streptomyces linear plasmid pSHK1.</title>
        <authorList>
            <person name="Guo P."/>
            <person name="Cheng Q."/>
            <person name="Xie P."/>
            <person name="Fan Y."/>
            <person name="Jiang W."/>
            <person name="Qin Z."/>
        </authorList>
    </citation>
    <scope>NUCLEOTIDE SEQUENCE</scope>
    <source>
        <strain evidence="2">HK1</strain>
        <plasmid evidence="2">pSHK1</plasmid>
    </source>
</reference>
<sequence>MPAAVLDRAARTRRSRTRSRLVNSRPALALSTLKPHLYDLRPECASAVCPDCRTWVSITSLTVVRPKLVPHDTGRAGKDDAVRCRGSARVVKIDVKVKEWQDRLEDGYAETDHRRPTAVRRKPKAAVAPPADKVVPTLPSPESTLKNYQLHRKRCAACHGGAHCPSGARLAGDWAKAVRFEPQLARHRRNRELLTQQAERAQTAALPARRQAEWASALPQVRNADAQRAAIPRGQRPVDHPDIPLTPRCT</sequence>
<name>B0LU75_9ACTN</name>
<gene>
    <name evidence="2" type="ORF">pSHK1.87</name>
</gene>